<dbReference type="PANTHER" id="PTHR14949:SF51">
    <property type="entry name" value="VON WILLEBRAND FACTOR D AND EGF DOMAIN-CONTAINING PROTEIN"/>
    <property type="match status" value="1"/>
</dbReference>
<reference evidence="4 5" key="1">
    <citation type="submission" date="2024-11" db="EMBL/GenBank/DDBJ databases">
        <title>Chromosome-level genome assembly of the freshwater bivalve Anodonta woodiana.</title>
        <authorList>
            <person name="Chen X."/>
        </authorList>
    </citation>
    <scope>NUCLEOTIDE SEQUENCE [LARGE SCALE GENOMIC DNA]</scope>
    <source>
        <strain evidence="4">MN2024</strain>
        <tissue evidence="4">Gills</tissue>
    </source>
</reference>
<proteinExistence type="predicted"/>
<dbReference type="Pfam" id="PF00094">
    <property type="entry name" value="VWD"/>
    <property type="match status" value="1"/>
</dbReference>
<keyword evidence="1" id="KW-0732">Signal</keyword>
<dbReference type="SMART" id="SM00216">
    <property type="entry name" value="VWD"/>
    <property type="match status" value="1"/>
</dbReference>
<dbReference type="PANTHER" id="PTHR14949">
    <property type="entry name" value="EGF-LIKE-DOMAIN, MULTIPLE 7, 8"/>
    <property type="match status" value="1"/>
</dbReference>
<keyword evidence="2" id="KW-1015">Disulfide bond</keyword>
<dbReference type="InterPro" id="IPR001846">
    <property type="entry name" value="VWF_type-D"/>
</dbReference>
<gene>
    <name evidence="4" type="ORF">ACJMK2_018101</name>
</gene>
<dbReference type="InterPro" id="IPR050969">
    <property type="entry name" value="Dev_Signal_Modulators"/>
</dbReference>
<evidence type="ECO:0000313" key="5">
    <source>
        <dbReference type="Proteomes" id="UP001634394"/>
    </source>
</evidence>
<evidence type="ECO:0000313" key="4">
    <source>
        <dbReference type="EMBL" id="KAL3847177.1"/>
    </source>
</evidence>
<dbReference type="Proteomes" id="UP001634394">
    <property type="component" value="Unassembled WGS sequence"/>
</dbReference>
<evidence type="ECO:0000259" key="3">
    <source>
        <dbReference type="PROSITE" id="PS51233"/>
    </source>
</evidence>
<feature type="non-terminal residue" evidence="4">
    <location>
        <position position="503"/>
    </location>
</feature>
<dbReference type="PROSITE" id="PS51233">
    <property type="entry name" value="VWFD"/>
    <property type="match status" value="1"/>
</dbReference>
<dbReference type="EMBL" id="JBJQND010000016">
    <property type="protein sequence ID" value="KAL3847177.1"/>
    <property type="molecule type" value="Genomic_DNA"/>
</dbReference>
<protein>
    <recommendedName>
        <fullName evidence="3">VWFD domain-containing protein</fullName>
    </recommendedName>
</protein>
<sequence>MTRRKKGSYPTKNEGIVTRRICGDMTHDDNDCCDYYKDIQVKNCGDFLAYELFPVPGCSMGFCAGSGQPCPKGNWSASGFEPCVDGHPHLTDNPRLSKPIVINGGDFKFECHIPYDHAKRDALFDVQWLFDGKPDALIPIVQVPATVRIAHLNGDMLAGHMGTSVDHEMLTLREVDKEATVKLISTIPVVCRNRSHCEVGVQLSSNCEKLMVDKCELAIRPSDWNSERGQAEVPIKMTLQEDNMVKNNHDCFIKLTPRPNGVGNEWKGVTIPAVKLHTVDNVKPGLCSASGDPHLTTFDDTRTYDLYKTGEFIMFRSRRRTVEIHIRTWKCNAVACICGVAVRDENDIIVVEMCHGEQGKTFPRTYIRNLAAFSNFTTVNVDKTGRNFLINLPSGGSVKVSADPKSIVMNTYVEVPGSEKGHTEGLCGSFDDNKDNDITAKGGRVYPFEQQPLEFEESWRIQRGESLFDKDPPVVPNTLVEYCQCHNNTKSCSLPQVDVAVQL</sequence>
<accession>A0ABD3UG10</accession>
<organism evidence="4 5">
    <name type="scientific">Sinanodonta woodiana</name>
    <name type="common">Chinese pond mussel</name>
    <name type="synonym">Anodonta woodiana</name>
    <dbReference type="NCBI Taxonomy" id="1069815"/>
    <lineage>
        <taxon>Eukaryota</taxon>
        <taxon>Metazoa</taxon>
        <taxon>Spiralia</taxon>
        <taxon>Lophotrochozoa</taxon>
        <taxon>Mollusca</taxon>
        <taxon>Bivalvia</taxon>
        <taxon>Autobranchia</taxon>
        <taxon>Heteroconchia</taxon>
        <taxon>Palaeoheterodonta</taxon>
        <taxon>Unionida</taxon>
        <taxon>Unionoidea</taxon>
        <taxon>Unionidae</taxon>
        <taxon>Unioninae</taxon>
        <taxon>Sinanodonta</taxon>
    </lineage>
</organism>
<comment type="caution">
    <text evidence="4">The sequence shown here is derived from an EMBL/GenBank/DDBJ whole genome shotgun (WGS) entry which is preliminary data.</text>
</comment>
<evidence type="ECO:0000256" key="2">
    <source>
        <dbReference type="ARBA" id="ARBA00023157"/>
    </source>
</evidence>
<keyword evidence="5" id="KW-1185">Reference proteome</keyword>
<dbReference type="AlphaFoldDB" id="A0ABD3UG10"/>
<name>A0ABD3UG10_SINWO</name>
<evidence type="ECO:0000256" key="1">
    <source>
        <dbReference type="ARBA" id="ARBA00022729"/>
    </source>
</evidence>
<feature type="domain" description="VWFD" evidence="3">
    <location>
        <begin position="285"/>
        <end position="467"/>
    </location>
</feature>